<dbReference type="InterPro" id="IPR001180">
    <property type="entry name" value="CNH_dom"/>
</dbReference>
<organism evidence="2">
    <name type="scientific">Cyprideis torosa</name>
    <dbReference type="NCBI Taxonomy" id="163714"/>
    <lineage>
        <taxon>Eukaryota</taxon>
        <taxon>Metazoa</taxon>
        <taxon>Ecdysozoa</taxon>
        <taxon>Arthropoda</taxon>
        <taxon>Crustacea</taxon>
        <taxon>Oligostraca</taxon>
        <taxon>Ostracoda</taxon>
        <taxon>Podocopa</taxon>
        <taxon>Podocopida</taxon>
        <taxon>Cytherocopina</taxon>
        <taxon>Cytheroidea</taxon>
        <taxon>Cytherideidae</taxon>
        <taxon>Cyprideis</taxon>
    </lineage>
</organism>
<dbReference type="GO" id="GO:0005096">
    <property type="term" value="F:GTPase activator activity"/>
    <property type="evidence" value="ECO:0007669"/>
    <property type="project" value="InterPro"/>
</dbReference>
<dbReference type="PANTHER" id="PTHR15711:SF62">
    <property type="entry name" value="GTPASE-ACTIVATING RAP_RAN-GAP DOMAIN-LIKE PROTEIN 3"/>
    <property type="match status" value="1"/>
</dbReference>
<evidence type="ECO:0000313" key="2">
    <source>
        <dbReference type="EMBL" id="CAD7228103.1"/>
    </source>
</evidence>
<dbReference type="Pfam" id="PF02145">
    <property type="entry name" value="Rap_GAP"/>
    <property type="match status" value="1"/>
</dbReference>
<evidence type="ECO:0000256" key="1">
    <source>
        <dbReference type="SAM" id="MobiDB-lite"/>
    </source>
</evidence>
<protein>
    <submittedName>
        <fullName evidence="2">Uncharacterized protein</fullName>
    </submittedName>
</protein>
<name>A0A7R8ZQ42_9CRUS</name>
<dbReference type="SUPFAM" id="SSF111347">
    <property type="entry name" value="Rap/Ran-GAP"/>
    <property type="match status" value="1"/>
</dbReference>
<reference evidence="2" key="1">
    <citation type="submission" date="2020-11" db="EMBL/GenBank/DDBJ databases">
        <authorList>
            <person name="Tran Van P."/>
        </authorList>
    </citation>
    <scope>NUCLEOTIDE SEQUENCE</scope>
</reference>
<gene>
    <name evidence="2" type="ORF">CTOB1V02_LOCUS5992</name>
</gene>
<dbReference type="InterPro" id="IPR050989">
    <property type="entry name" value="Rap1_Ran_GAP"/>
</dbReference>
<feature type="region of interest" description="Disordered" evidence="1">
    <location>
        <begin position="701"/>
        <end position="738"/>
    </location>
</feature>
<dbReference type="SMART" id="SM00036">
    <property type="entry name" value="CNH"/>
    <property type="match status" value="1"/>
</dbReference>
<dbReference type="InterPro" id="IPR035974">
    <property type="entry name" value="Rap/Ran-GAP_sf"/>
</dbReference>
<dbReference type="Gene3D" id="3.40.50.11210">
    <property type="entry name" value="Rap/Ran-GAP"/>
    <property type="match status" value="1"/>
</dbReference>
<dbReference type="AlphaFoldDB" id="A0A7R8ZQ42"/>
<sequence length="798" mass="89373">MSLLFRACETHGFLPPELAEGTIQPVPKANKDPSKLGSFSGNIYLLQDVDLDVAKEEIVAHLSGLSTKLEGYFPDLDTSSMQWCQDPFNCDEDLISDDDFPAKEEFIMMRVNEAWKRQFHSTDLQGFRIAKLRDIPTLAGRALQILTTFSTTYRCEQGFSTIVGLKTKKRNRLDIERKRHIGNDIVNIIFLEGPPSEMAEFKANVMRSHFTHIIALVTALEGGGYRLSVHTDESVPLFGPVLPSPPVFHDLRNFRDFLLVKLINGEKAAFNSPIFAEKRTRTLDHLLRSMYDAYHNSEKALPMLSRRALSDVVEAPQRIIRRKEEARRVDFVRIGQAMKLDTIVRGDAPTSLATSSLVRSSPWDAKCIFPDFPFEVQCGDTWEDDGLLLATENGVYSINGESHQLKLVLDKTVQGKQLNVIEQHGIVILRSEKGREGRIYVLPVGLFELDEDAPGLNGTMDTAWSKSDIRDYKIPQSRGCHLYALSKAENPNVKLAVAIGKRLLLYQWKHSAAWSELLTDSEASAYPNGFQCLREFTLSEIPSMVTLIENGPQDQPLICLSVKNSFEILVERSGETYTLFSLEKARLISAQEVCEDEEPEILLSYNHSCHVQKLEPAIGENHKPQLSIQWNSAPETVVAVFPYLLSFGEDTLEVRLIINGNLLASTALPNLKFLTSKTDIVYLTTAPEFVDFQRTTVLMDRPESECSRSASPNSPDPPQKTSPSTQHPPVQQTISSSLGSSNSLPYRIYKIPFTSLAGIQPSLLPQEYLLHGQEWTPRRVSVSVSRSCSSSPLPPTPP</sequence>
<dbReference type="OrthoDB" id="2499658at2759"/>
<dbReference type="PROSITE" id="PS50219">
    <property type="entry name" value="CNH"/>
    <property type="match status" value="1"/>
</dbReference>
<dbReference type="PROSITE" id="PS50085">
    <property type="entry name" value="RAPGAP"/>
    <property type="match status" value="1"/>
</dbReference>
<dbReference type="InterPro" id="IPR000331">
    <property type="entry name" value="Rap/Ran_GAP_dom"/>
</dbReference>
<dbReference type="GO" id="GO:0051056">
    <property type="term" value="P:regulation of small GTPase mediated signal transduction"/>
    <property type="evidence" value="ECO:0007669"/>
    <property type="project" value="InterPro"/>
</dbReference>
<accession>A0A7R8ZQ42</accession>
<dbReference type="EMBL" id="OB661386">
    <property type="protein sequence ID" value="CAD7228103.1"/>
    <property type="molecule type" value="Genomic_DNA"/>
</dbReference>
<proteinExistence type="predicted"/>
<feature type="compositionally biased region" description="Polar residues" evidence="1">
    <location>
        <begin position="721"/>
        <end position="734"/>
    </location>
</feature>
<dbReference type="PANTHER" id="PTHR15711">
    <property type="entry name" value="RAP GTPASE-ACTIVATING PROTEIN"/>
    <property type="match status" value="1"/>
</dbReference>
<dbReference type="Pfam" id="PF00780">
    <property type="entry name" value="CNH"/>
    <property type="match status" value="1"/>
</dbReference>